<evidence type="ECO:0000256" key="4">
    <source>
        <dbReference type="ARBA" id="ARBA00023136"/>
    </source>
</evidence>
<dbReference type="Proteomes" id="UP000283762">
    <property type="component" value="Unassembled WGS sequence"/>
</dbReference>
<dbReference type="PATRIC" id="fig|46506.5.peg.2115"/>
<dbReference type="Proteomes" id="UP000056419">
    <property type="component" value="Unassembled WGS sequence"/>
</dbReference>
<dbReference type="GO" id="GO:0009279">
    <property type="term" value="C:cell outer membrane"/>
    <property type="evidence" value="ECO:0007669"/>
    <property type="project" value="UniProtKB-SubCell"/>
</dbReference>
<evidence type="ECO:0000313" key="14">
    <source>
        <dbReference type="Proteomes" id="UP000467334"/>
    </source>
</evidence>
<comment type="caution">
    <text evidence="10">The sequence shown here is derived from an EMBL/GenBank/DDBJ whole genome shotgun (WGS) entry which is preliminary data.</text>
</comment>
<keyword evidence="12" id="KW-1185">Reference proteome</keyword>
<sequence precursor="true">MNSKIFKWAGLKKKLVMVAILSFSLGMSMTSCTDWLEMESYTSDDVDYIFENETKADLFVQGCYRGLIHKEMFYNLGMGETVVHTAEDGFSSKYKACNYDFDPLVPTTVTTIFKEGYRIIESTNVAISRLKKMPETVKRNQLLGEALAIRAFCYHNLIRIYGDVPAVYVPLEEMDANDENRFYPKRSPRDGIYDQIVSDLQQATEWLPWYEESGYTSTERLTKQGAYALLARIALYAGGYSLRWDLETNDPATLKMARRDDATRVKELYEIANDACFQIKEHGKNSLVQGKDGMSGFQYLWYNHCQRKLTETESEMIWQLAEYGDKTNSEFGLYLQPGSYNGTYGSRKTLQFVLPTYYLSFDKKDTRRDVTCTSYSIYPKDGGKKGPWIDTGTTYSSILLGKCRIQWCVEPQAASQRNINIPLIRYSDVLLMYAETENYLNNGPTPEAEAALKEVRTRAGVGELPIPTDQQGFEDALVQERKWEFAGEFTLRSDLIRMGRLAKELRQAKQDMKDLSDRKGAYANVPKYRLYKYQEDGQKYGDKFLAIDYIELTDPTEIATVKNIPEDEKQYSDYETELIEIVKNHRSNVTSQDKWYPRAMFEAFSSEFNMKGQAVVGFAKSARGKIQVGKIIYQQPTGSEENGGSYPAWIDKGDGSDGLFYGFKENFSELCPFAAKSSGHPLIDNPNLTQLPGY</sequence>
<proteinExistence type="inferred from homology"/>
<evidence type="ECO:0000256" key="3">
    <source>
        <dbReference type="ARBA" id="ARBA00022729"/>
    </source>
</evidence>
<dbReference type="Pfam" id="PF07980">
    <property type="entry name" value="SusD_RagB"/>
    <property type="match status" value="1"/>
</dbReference>
<evidence type="ECO:0000313" key="13">
    <source>
        <dbReference type="Proteomes" id="UP000283762"/>
    </source>
</evidence>
<keyword evidence="3 6" id="KW-0732">Signal</keyword>
<dbReference type="Gene3D" id="1.25.40.390">
    <property type="match status" value="1"/>
</dbReference>
<dbReference type="EMBL" id="LRGC01000007">
    <property type="protein sequence ID" value="KWR54956.1"/>
    <property type="molecule type" value="Genomic_DNA"/>
</dbReference>
<reference evidence="10 12" key="1">
    <citation type="journal article" date="2016" name="BMC Genomics">
        <title>Type VI secretion systems of human gut Bacteroidales segregate into three genetic architectures, two of which are contained on mobile genetic elements.</title>
        <authorList>
            <person name="Coyne M.J."/>
            <person name="Roelofs K.G."/>
            <person name="Comstock L.E."/>
        </authorList>
    </citation>
    <scope>NUCLEOTIDE SEQUENCE [LARGE SCALE GENOMIC DNA]</scope>
    <source>
        <strain evidence="10 12">CL09T03C01</strain>
    </source>
</reference>
<reference evidence="11 13" key="3">
    <citation type="submission" date="2018-08" db="EMBL/GenBank/DDBJ databases">
        <title>A genome reference for cultivated species of the human gut microbiota.</title>
        <authorList>
            <person name="Zou Y."/>
            <person name="Xue W."/>
            <person name="Luo G."/>
        </authorList>
    </citation>
    <scope>NUCLEOTIDE SEQUENCE [LARGE SCALE GENOMIC DNA]</scope>
    <source>
        <strain evidence="11 13">AM25-16</strain>
    </source>
</reference>
<gene>
    <name evidence="10" type="ORF">AA415_01985</name>
    <name evidence="11" type="ORF">DW668_02610</name>
    <name evidence="9" type="ORF">F9958_00010</name>
</gene>
<dbReference type="SUPFAM" id="SSF48452">
    <property type="entry name" value="TPR-like"/>
    <property type="match status" value="1"/>
</dbReference>
<dbReference type="EMBL" id="WCLE01000001">
    <property type="protein sequence ID" value="KAB5316611.1"/>
    <property type="molecule type" value="Genomic_DNA"/>
</dbReference>
<keyword evidence="5" id="KW-0998">Cell outer membrane</keyword>
<dbReference type="STRING" id="46506.AA415_01985"/>
<dbReference type="InterPro" id="IPR033985">
    <property type="entry name" value="SusD-like_N"/>
</dbReference>
<feature type="domain" description="SusD-like N-terminal" evidence="8">
    <location>
        <begin position="34"/>
        <end position="235"/>
    </location>
</feature>
<dbReference type="InterPro" id="IPR011990">
    <property type="entry name" value="TPR-like_helical_dom_sf"/>
</dbReference>
<feature type="chain" id="PRO_5036004323" evidence="6">
    <location>
        <begin position="34"/>
        <end position="694"/>
    </location>
</feature>
<comment type="similarity">
    <text evidence="2">Belongs to the SusD family.</text>
</comment>
<feature type="domain" description="RagB/SusD" evidence="7">
    <location>
        <begin position="383"/>
        <end position="524"/>
    </location>
</feature>
<dbReference type="RefSeq" id="WP_060385957.1">
    <property type="nucleotide sequence ID" value="NZ_CAXVLE010000004.1"/>
</dbReference>
<evidence type="ECO:0000313" key="9">
    <source>
        <dbReference type="EMBL" id="KAB5316611.1"/>
    </source>
</evidence>
<evidence type="ECO:0000259" key="8">
    <source>
        <dbReference type="Pfam" id="PF14322"/>
    </source>
</evidence>
<evidence type="ECO:0000256" key="2">
    <source>
        <dbReference type="ARBA" id="ARBA00006275"/>
    </source>
</evidence>
<feature type="signal peptide" evidence="6">
    <location>
        <begin position="1"/>
        <end position="33"/>
    </location>
</feature>
<dbReference type="InterPro" id="IPR012944">
    <property type="entry name" value="SusD_RagB_dom"/>
</dbReference>
<name>A0A120A2C0_BACSE</name>
<protein>
    <submittedName>
        <fullName evidence="9">RagB/SusD family nutrient uptake outer membrane protein</fullName>
    </submittedName>
    <submittedName>
        <fullName evidence="10">SusD family protein</fullName>
    </submittedName>
</protein>
<evidence type="ECO:0000256" key="1">
    <source>
        <dbReference type="ARBA" id="ARBA00004442"/>
    </source>
</evidence>
<accession>A0A120A2C0</accession>
<evidence type="ECO:0000313" key="12">
    <source>
        <dbReference type="Proteomes" id="UP000056419"/>
    </source>
</evidence>
<evidence type="ECO:0000313" key="11">
    <source>
        <dbReference type="EMBL" id="RHF77621.1"/>
    </source>
</evidence>
<dbReference type="AlphaFoldDB" id="A0A120A2C0"/>
<organism evidence="10 12">
    <name type="scientific">Bacteroides stercoris</name>
    <dbReference type="NCBI Taxonomy" id="46506"/>
    <lineage>
        <taxon>Bacteria</taxon>
        <taxon>Pseudomonadati</taxon>
        <taxon>Bacteroidota</taxon>
        <taxon>Bacteroidia</taxon>
        <taxon>Bacteroidales</taxon>
        <taxon>Bacteroidaceae</taxon>
        <taxon>Bacteroides</taxon>
    </lineage>
</organism>
<keyword evidence="4" id="KW-0472">Membrane</keyword>
<dbReference type="EMBL" id="QRHJ01000005">
    <property type="protein sequence ID" value="RHF77621.1"/>
    <property type="molecule type" value="Genomic_DNA"/>
</dbReference>
<evidence type="ECO:0000256" key="6">
    <source>
        <dbReference type="SAM" id="SignalP"/>
    </source>
</evidence>
<dbReference type="PROSITE" id="PS51257">
    <property type="entry name" value="PROKAR_LIPOPROTEIN"/>
    <property type="match status" value="1"/>
</dbReference>
<evidence type="ECO:0000256" key="5">
    <source>
        <dbReference type="ARBA" id="ARBA00023237"/>
    </source>
</evidence>
<reference evidence="9 14" key="4">
    <citation type="journal article" date="2019" name="Nat. Med.">
        <title>A library of human gut bacterial isolates paired with longitudinal multiomics data enables mechanistic microbiome research.</title>
        <authorList>
            <person name="Poyet M."/>
            <person name="Groussin M."/>
            <person name="Gibbons S.M."/>
            <person name="Avila-Pacheco J."/>
            <person name="Jiang X."/>
            <person name="Kearney S.M."/>
            <person name="Perrotta A.R."/>
            <person name="Berdy B."/>
            <person name="Zhao S."/>
            <person name="Lieberman T.D."/>
            <person name="Swanson P.K."/>
            <person name="Smith M."/>
            <person name="Roesemann S."/>
            <person name="Alexander J.E."/>
            <person name="Rich S.A."/>
            <person name="Livny J."/>
            <person name="Vlamakis H."/>
            <person name="Clish C."/>
            <person name="Bullock K."/>
            <person name="Deik A."/>
            <person name="Scott J."/>
            <person name="Pierce K.A."/>
            <person name="Xavier R.J."/>
            <person name="Alm E.J."/>
        </authorList>
    </citation>
    <scope>NUCLEOTIDE SEQUENCE [LARGE SCALE GENOMIC DNA]</scope>
    <source>
        <strain evidence="9 14">BIOML-A6</strain>
    </source>
</reference>
<reference evidence="10" key="2">
    <citation type="submission" date="2016-01" db="EMBL/GenBank/DDBJ databases">
        <authorList>
            <person name="McClelland M."/>
            <person name="Jain A."/>
            <person name="Saraogi P."/>
            <person name="Mendelson R."/>
            <person name="Westerman R."/>
            <person name="SanMiguel P."/>
            <person name="Csonka L."/>
        </authorList>
    </citation>
    <scope>NUCLEOTIDE SEQUENCE</scope>
    <source>
        <strain evidence="10">CL09T03C01</strain>
    </source>
</reference>
<evidence type="ECO:0000259" key="7">
    <source>
        <dbReference type="Pfam" id="PF07980"/>
    </source>
</evidence>
<evidence type="ECO:0000313" key="10">
    <source>
        <dbReference type="EMBL" id="KWR54956.1"/>
    </source>
</evidence>
<dbReference type="Proteomes" id="UP000467334">
    <property type="component" value="Unassembled WGS sequence"/>
</dbReference>
<dbReference type="Pfam" id="PF14322">
    <property type="entry name" value="SusD-like_3"/>
    <property type="match status" value="1"/>
</dbReference>
<comment type="subcellular location">
    <subcellularLocation>
        <location evidence="1">Cell outer membrane</location>
    </subcellularLocation>
</comment>